<dbReference type="OrthoDB" id="9768556at2"/>
<dbReference type="PANTHER" id="PTHR41328">
    <property type="entry name" value="TERMINASE SMALL SUBUNIT-RELATED"/>
    <property type="match status" value="1"/>
</dbReference>
<evidence type="ECO:0000313" key="5">
    <source>
        <dbReference type="Proteomes" id="UP000004324"/>
    </source>
</evidence>
<keyword evidence="1" id="KW-1188">Viral release from host cell</keyword>
<dbReference type="EMBL" id="AKVJ01000004">
    <property type="protein sequence ID" value="EIW20724.1"/>
    <property type="molecule type" value="Genomic_DNA"/>
</dbReference>
<dbReference type="InterPro" id="IPR052404">
    <property type="entry name" value="SPP1-like_terminase"/>
</dbReference>
<gene>
    <name evidence="4" type="ORF">FB4_1936</name>
</gene>
<comment type="caution">
    <text evidence="4">The sequence shown here is derived from an EMBL/GenBank/DDBJ whole genome shotgun (WGS) entry which is preliminary data.</text>
</comment>
<organism evidence="4 5">
    <name type="scientific">Pelosinus fermentans B4</name>
    <dbReference type="NCBI Taxonomy" id="1149862"/>
    <lineage>
        <taxon>Bacteria</taxon>
        <taxon>Bacillati</taxon>
        <taxon>Bacillota</taxon>
        <taxon>Negativicutes</taxon>
        <taxon>Selenomonadales</taxon>
        <taxon>Sporomusaceae</taxon>
        <taxon>Pelosinus</taxon>
    </lineage>
</organism>
<proteinExistence type="predicted"/>
<accession>I9LJL9</accession>
<name>I9LJL9_9FIRM</name>
<keyword evidence="5" id="KW-1185">Reference proteome</keyword>
<feature type="region of interest" description="Disordered" evidence="3">
    <location>
        <begin position="266"/>
        <end position="298"/>
    </location>
</feature>
<dbReference type="InterPro" id="IPR038713">
    <property type="entry name" value="Terminase_Gp1_N_sf"/>
</dbReference>
<evidence type="ECO:0000313" key="4">
    <source>
        <dbReference type="EMBL" id="EIW20724.1"/>
    </source>
</evidence>
<dbReference type="AlphaFoldDB" id="I9LJL9"/>
<reference evidence="4 5" key="1">
    <citation type="journal article" date="2012" name="J. Bacteriol.">
        <title>Draft Genome Sequences for Two Metal-Reducing Pelosinus fermentans Strains Isolated from a Cr(VI)-Contaminated Site and for Type Strain R7.</title>
        <authorList>
            <person name="Brown S.D."/>
            <person name="Podar M."/>
            <person name="Klingeman D.M."/>
            <person name="Johnson C.M."/>
            <person name="Yang Z.K."/>
            <person name="Utturkar S.M."/>
            <person name="Land M.L."/>
            <person name="Mosher J.J."/>
            <person name="Hurt R.A.Jr."/>
            <person name="Phelps T.J."/>
            <person name="Palumbo A.V."/>
            <person name="Arkin A.P."/>
            <person name="Hazen T.C."/>
            <person name="Elias D.A."/>
        </authorList>
    </citation>
    <scope>NUCLEOTIDE SEQUENCE [LARGE SCALE GENOMIC DNA]</scope>
    <source>
        <strain evidence="4 5">B4</strain>
    </source>
</reference>
<dbReference type="PANTHER" id="PTHR41328:SF3">
    <property type="entry name" value="PBSX PHAGE TERMINASE SMALL SUBUNIT"/>
    <property type="match status" value="1"/>
</dbReference>
<dbReference type="PATRIC" id="fig|1149862.3.peg.211"/>
<evidence type="ECO:0000256" key="3">
    <source>
        <dbReference type="SAM" id="MobiDB-lite"/>
    </source>
</evidence>
<dbReference type="Gene3D" id="1.10.10.1400">
    <property type="entry name" value="Terminase, small subunit, N-terminal DNA-binding domain, HTH motif"/>
    <property type="match status" value="1"/>
</dbReference>
<dbReference type="Pfam" id="PF03592">
    <property type="entry name" value="Terminase_2"/>
    <property type="match status" value="1"/>
</dbReference>
<dbReference type="RefSeq" id="WP_007930539.1">
    <property type="nucleotide sequence ID" value="NZ_AKVJ01000004.1"/>
</dbReference>
<protein>
    <submittedName>
        <fullName evidence="4">Terminase small subunit</fullName>
    </submittedName>
</protein>
<evidence type="ECO:0000256" key="2">
    <source>
        <dbReference type="ARBA" id="ARBA00023219"/>
    </source>
</evidence>
<dbReference type="GO" id="GO:0051276">
    <property type="term" value="P:chromosome organization"/>
    <property type="evidence" value="ECO:0007669"/>
    <property type="project" value="InterPro"/>
</dbReference>
<sequence>MKNRGGGVAQSHELAQRDYILGMKYREIADKYKVSIDTVKSWKVRYKWERDKTLRKTAHTAHKNKNVCTQEKEVQEPSEELTDKEQLFCYYYVRCWNATQASLKSGYTANKSSATVQGSRLLKTERVEKEVARLKTLLIQEIHISALDVLQQYINIAFADIGDYVTFGKKEVPIIGMFGPVTDPETGEEMTQMVNYVDLNEHSLVDTSVIAEVKQGRDGVSIKLADKMKALEKLEIYFDLLPDKFQRKLAEEKIDIERQKLEIARTKVGDDEQEENNDDNFINALSGKVSEVWPDEKK</sequence>
<evidence type="ECO:0000256" key="1">
    <source>
        <dbReference type="ARBA" id="ARBA00022612"/>
    </source>
</evidence>
<dbReference type="Proteomes" id="UP000004324">
    <property type="component" value="Unassembled WGS sequence"/>
</dbReference>
<dbReference type="InterPro" id="IPR005335">
    <property type="entry name" value="Terminase_ssu"/>
</dbReference>
<keyword evidence="2" id="KW-0231">Viral genome packaging</keyword>